<feature type="compositionally biased region" description="Polar residues" evidence="3">
    <location>
        <begin position="207"/>
        <end position="221"/>
    </location>
</feature>
<sequence>MLKSNSKDITFEQLMKQAAEVAKAQDAVLSEKTKERRRLEDERQRKEEHALMEKQRKEEELHAKHQAMEQRHRQLLEKKQHHTNTQSSRKTPSSPSTMSQHQRQKQQDPQRRSVPTKPMKSKKVPAASSLAIFEKKKPVHMSYEQLMEKAKEVSSPKKPSVPARKVGNVSSSSTLDNRQTKDLHGPSKNLPSSTTSTASPLYLKRSNLASTKSKAQESLQSMRARDRIRLEFNTPAQKMARTKRDRQSIEEIQRDIRHSKGKYSDDDDSADIRPKQRHRPDHTRLHASSRNPTRTAPPTLSRQQQQLPSSIGETRKQQRPLATPSQHQQRAPIRMPFRRAMDPKRPPRRPHRPDLDAYDDEDDDDLDSFIVDDDDRYDRSRADENDYSSEISKIFRYDRRRFANESVYSDDDMEANSMDVLREEKRSERLARREDQLEDQLEQERRKKRLAKSKGK</sequence>
<feature type="compositionally biased region" description="Basic and acidic residues" evidence="3">
    <location>
        <begin position="245"/>
        <end position="274"/>
    </location>
</feature>
<dbReference type="PANTHER" id="PTHR22691:SF8">
    <property type="entry name" value="PROTEIN SPT2 HOMOLOG"/>
    <property type="match status" value="1"/>
</dbReference>
<dbReference type="GO" id="GO:0005730">
    <property type="term" value="C:nucleolus"/>
    <property type="evidence" value="ECO:0007669"/>
    <property type="project" value="TreeGrafter"/>
</dbReference>
<organism evidence="4 5">
    <name type="scientific">Absidia repens</name>
    <dbReference type="NCBI Taxonomy" id="90262"/>
    <lineage>
        <taxon>Eukaryota</taxon>
        <taxon>Fungi</taxon>
        <taxon>Fungi incertae sedis</taxon>
        <taxon>Mucoromycota</taxon>
        <taxon>Mucoromycotina</taxon>
        <taxon>Mucoromycetes</taxon>
        <taxon>Mucorales</taxon>
        <taxon>Cunninghamellaceae</taxon>
        <taxon>Absidia</taxon>
    </lineage>
</organism>
<feature type="region of interest" description="Disordered" evidence="3">
    <location>
        <begin position="24"/>
        <end position="390"/>
    </location>
</feature>
<evidence type="ECO:0000256" key="1">
    <source>
        <dbReference type="ARBA" id="ARBA00006461"/>
    </source>
</evidence>
<evidence type="ECO:0000256" key="2">
    <source>
        <dbReference type="ARBA" id="ARBA00023054"/>
    </source>
</evidence>
<dbReference type="InterPro" id="IPR013256">
    <property type="entry name" value="Chromatin_SPT2"/>
</dbReference>
<accession>A0A1X2I4E4</accession>
<dbReference type="EMBL" id="MCGE01000028">
    <property type="protein sequence ID" value="ORZ09188.1"/>
    <property type="molecule type" value="Genomic_DNA"/>
</dbReference>
<dbReference type="Pfam" id="PF08243">
    <property type="entry name" value="SPT2"/>
    <property type="match status" value="1"/>
</dbReference>
<keyword evidence="5" id="KW-1185">Reference proteome</keyword>
<evidence type="ECO:0000313" key="4">
    <source>
        <dbReference type="EMBL" id="ORZ09188.1"/>
    </source>
</evidence>
<dbReference type="GO" id="GO:0003677">
    <property type="term" value="F:DNA binding"/>
    <property type="evidence" value="ECO:0007669"/>
    <property type="project" value="TreeGrafter"/>
</dbReference>
<dbReference type="GO" id="GO:0042393">
    <property type="term" value="F:histone binding"/>
    <property type="evidence" value="ECO:0007669"/>
    <property type="project" value="TreeGrafter"/>
</dbReference>
<dbReference type="AlphaFoldDB" id="A0A1X2I4E4"/>
<feature type="compositionally biased region" description="Basic and acidic residues" evidence="3">
    <location>
        <begin position="29"/>
        <end position="78"/>
    </location>
</feature>
<feature type="compositionally biased region" description="Acidic residues" evidence="3">
    <location>
        <begin position="356"/>
        <end position="375"/>
    </location>
</feature>
<dbReference type="Proteomes" id="UP000193560">
    <property type="component" value="Unassembled WGS sequence"/>
</dbReference>
<gene>
    <name evidence="4" type="ORF">BCR42DRAFT_455119</name>
</gene>
<dbReference type="SMART" id="SM00784">
    <property type="entry name" value="SPT2"/>
    <property type="match status" value="1"/>
</dbReference>
<evidence type="ECO:0000313" key="5">
    <source>
        <dbReference type="Proteomes" id="UP000193560"/>
    </source>
</evidence>
<evidence type="ECO:0000256" key="3">
    <source>
        <dbReference type="SAM" id="MobiDB-lite"/>
    </source>
</evidence>
<feature type="compositionally biased region" description="Basic and acidic residues" evidence="3">
    <location>
        <begin position="146"/>
        <end position="155"/>
    </location>
</feature>
<feature type="region of interest" description="Disordered" evidence="3">
    <location>
        <begin position="426"/>
        <end position="456"/>
    </location>
</feature>
<feature type="compositionally biased region" description="Polar residues" evidence="3">
    <location>
        <begin position="288"/>
        <end position="312"/>
    </location>
</feature>
<feature type="compositionally biased region" description="Polar residues" evidence="3">
    <location>
        <begin position="83"/>
        <end position="99"/>
    </location>
</feature>
<dbReference type="GO" id="GO:0006334">
    <property type="term" value="P:nucleosome assembly"/>
    <property type="evidence" value="ECO:0007669"/>
    <property type="project" value="TreeGrafter"/>
</dbReference>
<reference evidence="4 5" key="1">
    <citation type="submission" date="2016-07" db="EMBL/GenBank/DDBJ databases">
        <title>Pervasive Adenine N6-methylation of Active Genes in Fungi.</title>
        <authorList>
            <consortium name="DOE Joint Genome Institute"/>
            <person name="Mondo S.J."/>
            <person name="Dannebaum R.O."/>
            <person name="Kuo R.C."/>
            <person name="Labutti K."/>
            <person name="Haridas S."/>
            <person name="Kuo A."/>
            <person name="Salamov A."/>
            <person name="Ahrendt S.R."/>
            <person name="Lipzen A."/>
            <person name="Sullivan W."/>
            <person name="Andreopoulos W.B."/>
            <person name="Clum A."/>
            <person name="Lindquist E."/>
            <person name="Daum C."/>
            <person name="Ramamoorthy G.K."/>
            <person name="Gryganskyi A."/>
            <person name="Culley D."/>
            <person name="Magnuson J.K."/>
            <person name="James T.Y."/>
            <person name="O'Malley M.A."/>
            <person name="Stajich J.E."/>
            <person name="Spatafora J.W."/>
            <person name="Visel A."/>
            <person name="Grigoriev I.V."/>
        </authorList>
    </citation>
    <scope>NUCLEOTIDE SEQUENCE [LARGE SCALE GENOMIC DNA]</scope>
    <source>
        <strain evidence="4 5">NRRL 1336</strain>
    </source>
</reference>
<dbReference type="GO" id="GO:0006360">
    <property type="term" value="P:transcription by RNA polymerase I"/>
    <property type="evidence" value="ECO:0007669"/>
    <property type="project" value="TreeGrafter"/>
</dbReference>
<dbReference type="STRING" id="90262.A0A1X2I4E4"/>
<comment type="similarity">
    <text evidence="1">Belongs to the SPT2 family.</text>
</comment>
<name>A0A1X2I4E4_9FUNG</name>
<feature type="compositionally biased region" description="Polar residues" evidence="3">
    <location>
        <begin position="168"/>
        <end position="177"/>
    </location>
</feature>
<dbReference type="PANTHER" id="PTHR22691">
    <property type="entry name" value="YEAST SPT2-RELATED"/>
    <property type="match status" value="1"/>
</dbReference>
<protein>
    <submittedName>
        <fullName evidence="4">SPT2 chromatin protein-domain-containing protein</fullName>
    </submittedName>
</protein>
<feature type="compositionally biased region" description="Basic residues" evidence="3">
    <location>
        <begin position="275"/>
        <end position="287"/>
    </location>
</feature>
<proteinExistence type="inferred from homology"/>
<keyword evidence="2" id="KW-0175">Coiled coil</keyword>
<feature type="compositionally biased region" description="Basic and acidic residues" evidence="3">
    <location>
        <begin position="426"/>
        <end position="435"/>
    </location>
</feature>
<dbReference type="OrthoDB" id="6259853at2759"/>
<comment type="caution">
    <text evidence="4">The sequence shown here is derived from an EMBL/GenBank/DDBJ whole genome shotgun (WGS) entry which is preliminary data.</text>
</comment>
<feature type="compositionally biased region" description="Basic residues" evidence="3">
    <location>
        <begin position="446"/>
        <end position="456"/>
    </location>
</feature>